<evidence type="ECO:0000313" key="2">
    <source>
        <dbReference type="EMBL" id="QEO08864.1"/>
    </source>
</evidence>
<protein>
    <submittedName>
        <fullName evidence="2">Beta-lactamase family protein</fullName>
    </submittedName>
</protein>
<dbReference type="SUPFAM" id="SSF56601">
    <property type="entry name" value="beta-lactamase/transpeptidase-like"/>
    <property type="match status" value="1"/>
</dbReference>
<dbReference type="PANTHER" id="PTHR43319:SF3">
    <property type="entry name" value="BETA-LACTAMASE-RELATED DOMAIN-CONTAINING PROTEIN"/>
    <property type="match status" value="1"/>
</dbReference>
<dbReference type="OrthoDB" id="3422781at2"/>
<keyword evidence="3" id="KW-1185">Reference proteome</keyword>
<dbReference type="RefSeq" id="WP_149324296.1">
    <property type="nucleotide sequence ID" value="NZ_CP043504.1"/>
</dbReference>
<dbReference type="InterPro" id="IPR012338">
    <property type="entry name" value="Beta-lactam/transpept-like"/>
</dbReference>
<reference evidence="2 3" key="1">
    <citation type="submission" date="2019-09" db="EMBL/GenBank/DDBJ databases">
        <title>Genome sequencing of strain KACC 19322.</title>
        <authorList>
            <person name="Heo J."/>
            <person name="Kim S.-J."/>
            <person name="Kim J.-S."/>
            <person name="Hong S.-B."/>
            <person name="Kwon S.-W."/>
        </authorList>
    </citation>
    <scope>NUCLEOTIDE SEQUENCE [LARGE SCALE GENOMIC DNA]</scope>
    <source>
        <strain evidence="2 3">KACC 19322</strain>
    </source>
</reference>
<dbReference type="Pfam" id="PF00144">
    <property type="entry name" value="Beta-lactamase"/>
    <property type="match status" value="1"/>
</dbReference>
<dbReference type="AlphaFoldDB" id="A0A5C1Y4Q5"/>
<dbReference type="PANTHER" id="PTHR43319">
    <property type="entry name" value="BETA-LACTAMASE-RELATED"/>
    <property type="match status" value="1"/>
</dbReference>
<sequence length="372" mass="40006">MLSTQLRAPGWEQVEAVFRELVESGAEPGGEVAVWCNGVPTLIARGGSSDAAARRPWTAGTLVQVYSAGKPFVALAALLAVRTGFLTLDDPIVRWWRDYRDSPSTPTTLRHILSHTAGKPVFSAAMDGVDPTDAARLIRDLADQAPQTEPGRELAEHAATYGHLVEGLLHAAGAPSIRRCARLLSRVLGLRVRFGVDDDELGMLAELEVLDPAWADGYLATAFGREALLRPPGMLDPAVTNSDRWRRTCFGAINAQTDAVSLARFADDLRDPGGRIAAWLGAELRQEAVSRQAAGVDRFLQQRVEWGLGFRVDGGEVGMGGIGGSAAWYSDRLGYAMAYVTRGLADHARVDAVASAVESLLTTPEMQENPPR</sequence>
<dbReference type="InterPro" id="IPR052907">
    <property type="entry name" value="Beta-lactamase/esterase"/>
</dbReference>
<evidence type="ECO:0000259" key="1">
    <source>
        <dbReference type="Pfam" id="PF00144"/>
    </source>
</evidence>
<gene>
    <name evidence="2" type="ORF">FLP23_01815</name>
</gene>
<evidence type="ECO:0000313" key="3">
    <source>
        <dbReference type="Proteomes" id="UP000322159"/>
    </source>
</evidence>
<dbReference type="KEGG" id="lyk:FLP23_01815"/>
<dbReference type="InterPro" id="IPR001466">
    <property type="entry name" value="Beta-lactam-related"/>
</dbReference>
<feature type="domain" description="Beta-lactamase-related" evidence="1">
    <location>
        <begin position="14"/>
        <end position="350"/>
    </location>
</feature>
<dbReference type="Gene3D" id="3.40.710.10">
    <property type="entry name" value="DD-peptidase/beta-lactamase superfamily"/>
    <property type="match status" value="1"/>
</dbReference>
<organism evidence="2 3">
    <name type="scientific">Protaetiibacter larvae</name>
    <dbReference type="NCBI Taxonomy" id="2592654"/>
    <lineage>
        <taxon>Bacteria</taxon>
        <taxon>Bacillati</taxon>
        <taxon>Actinomycetota</taxon>
        <taxon>Actinomycetes</taxon>
        <taxon>Micrococcales</taxon>
        <taxon>Microbacteriaceae</taxon>
        <taxon>Protaetiibacter</taxon>
    </lineage>
</organism>
<name>A0A5C1Y4Q5_9MICO</name>
<accession>A0A5C1Y4Q5</accession>
<dbReference type="EMBL" id="CP043504">
    <property type="protein sequence ID" value="QEO08864.1"/>
    <property type="molecule type" value="Genomic_DNA"/>
</dbReference>
<dbReference type="Proteomes" id="UP000322159">
    <property type="component" value="Chromosome"/>
</dbReference>
<proteinExistence type="predicted"/>